<gene>
    <name evidence="4" type="ORF">KQX54_009270</name>
</gene>
<feature type="repeat" description="ANK" evidence="1">
    <location>
        <begin position="324"/>
        <end position="352"/>
    </location>
</feature>
<feature type="repeat" description="ANK" evidence="1">
    <location>
        <begin position="259"/>
        <end position="291"/>
    </location>
</feature>
<feature type="repeat" description="ANK" evidence="1">
    <location>
        <begin position="102"/>
        <end position="134"/>
    </location>
</feature>
<comment type="caution">
    <text evidence="4">The sequence shown here is derived from an EMBL/GenBank/DDBJ whole genome shotgun (WGS) entry which is preliminary data.</text>
</comment>
<feature type="repeat" description="ANK" evidence="1">
    <location>
        <begin position="288"/>
        <end position="320"/>
    </location>
</feature>
<feature type="repeat" description="ANK" evidence="1">
    <location>
        <begin position="189"/>
        <end position="221"/>
    </location>
</feature>
<dbReference type="InterPro" id="IPR002110">
    <property type="entry name" value="Ankyrin_rpt"/>
</dbReference>
<feature type="compositionally biased region" description="Acidic residues" evidence="2">
    <location>
        <begin position="70"/>
        <end position="91"/>
    </location>
</feature>
<protein>
    <recommendedName>
        <fullName evidence="3">PRANC domain-containing protein</fullName>
    </recommendedName>
</protein>
<feature type="repeat" description="ANK" evidence="1">
    <location>
        <begin position="135"/>
        <end position="167"/>
    </location>
</feature>
<dbReference type="PANTHER" id="PTHR24118">
    <property type="entry name" value="POTE ANKYRIN DOMAIN"/>
    <property type="match status" value="1"/>
</dbReference>
<feature type="region of interest" description="Disordered" evidence="2">
    <location>
        <begin position="65"/>
        <end position="95"/>
    </location>
</feature>
<dbReference type="SMART" id="SM00248">
    <property type="entry name" value="ANK"/>
    <property type="match status" value="8"/>
</dbReference>
<dbReference type="SUPFAM" id="SSF48403">
    <property type="entry name" value="Ankyrin repeat"/>
    <property type="match status" value="1"/>
</dbReference>
<evidence type="ECO:0000256" key="1">
    <source>
        <dbReference type="PROSITE-ProRule" id="PRU00023"/>
    </source>
</evidence>
<dbReference type="Pfam" id="PF09372">
    <property type="entry name" value="PRANC"/>
    <property type="match status" value="1"/>
</dbReference>
<dbReference type="PROSITE" id="PS50297">
    <property type="entry name" value="ANK_REP_REGION"/>
    <property type="match status" value="6"/>
</dbReference>
<dbReference type="PROSITE" id="PS50088">
    <property type="entry name" value="ANK_REPEAT"/>
    <property type="match status" value="7"/>
</dbReference>
<evidence type="ECO:0000313" key="5">
    <source>
        <dbReference type="Proteomes" id="UP000826195"/>
    </source>
</evidence>
<dbReference type="AlphaFoldDB" id="A0AAV7HI97"/>
<reference evidence="4 5" key="1">
    <citation type="journal article" date="2021" name="J. Hered.">
        <title>A chromosome-level genome assembly of the parasitoid wasp, Cotesia glomerata (Hymenoptera: Braconidae).</title>
        <authorList>
            <person name="Pinto B.J."/>
            <person name="Weis J.J."/>
            <person name="Gamble T."/>
            <person name="Ode P.J."/>
            <person name="Paul R."/>
            <person name="Zaspel J.M."/>
        </authorList>
    </citation>
    <scope>NUCLEOTIDE SEQUENCE [LARGE SCALE GENOMIC DNA]</scope>
    <source>
        <strain evidence="4">CgM1</strain>
    </source>
</reference>
<feature type="domain" description="PRANC" evidence="3">
    <location>
        <begin position="449"/>
        <end position="535"/>
    </location>
</feature>
<dbReference type="InterPro" id="IPR036770">
    <property type="entry name" value="Ankyrin_rpt-contain_sf"/>
</dbReference>
<evidence type="ECO:0000259" key="3">
    <source>
        <dbReference type="Pfam" id="PF09372"/>
    </source>
</evidence>
<evidence type="ECO:0000313" key="4">
    <source>
        <dbReference type="EMBL" id="KAH0539866.1"/>
    </source>
</evidence>
<dbReference type="Proteomes" id="UP000826195">
    <property type="component" value="Unassembled WGS sequence"/>
</dbReference>
<dbReference type="PRINTS" id="PR01415">
    <property type="entry name" value="ANKYRIN"/>
</dbReference>
<dbReference type="Pfam" id="PF12796">
    <property type="entry name" value="Ank_2"/>
    <property type="match status" value="3"/>
</dbReference>
<dbReference type="Gene3D" id="1.25.40.20">
    <property type="entry name" value="Ankyrin repeat-containing domain"/>
    <property type="match status" value="2"/>
</dbReference>
<dbReference type="InterPro" id="IPR018272">
    <property type="entry name" value="PRANC_domain"/>
</dbReference>
<organism evidence="4 5">
    <name type="scientific">Cotesia glomerata</name>
    <name type="common">Lepidopteran parasitic wasp</name>
    <name type="synonym">Apanteles glomeratus</name>
    <dbReference type="NCBI Taxonomy" id="32391"/>
    <lineage>
        <taxon>Eukaryota</taxon>
        <taxon>Metazoa</taxon>
        <taxon>Ecdysozoa</taxon>
        <taxon>Arthropoda</taxon>
        <taxon>Hexapoda</taxon>
        <taxon>Insecta</taxon>
        <taxon>Pterygota</taxon>
        <taxon>Neoptera</taxon>
        <taxon>Endopterygota</taxon>
        <taxon>Hymenoptera</taxon>
        <taxon>Apocrita</taxon>
        <taxon>Ichneumonoidea</taxon>
        <taxon>Braconidae</taxon>
        <taxon>Microgastrinae</taxon>
        <taxon>Cotesia</taxon>
    </lineage>
</organism>
<dbReference type="EMBL" id="JAHXZJ010002609">
    <property type="protein sequence ID" value="KAH0539866.1"/>
    <property type="molecule type" value="Genomic_DNA"/>
</dbReference>
<sequence>MLNFDGINHEIIEKLISSGVDINSPGTYNKNNSYTILHAAIDNNCEIKSIKLILGKNPNVNALMQKYGPIDDDKDGDDSDDDDDDNDNDNEMDGKWIGNSFRNYSPLHIAVTKNRLDIVELLFANDADVNIQVDNCHSVLNTAIKTENIGLIKLLLEAGADVNHISFFKVEPKKQTYYLDNTPIPVKLRGFAPLHVATKRNNLEAVKLLINEGADPNIEAKNNPFALLMAVCDRNYEIVEFLLEHGADVNRKNSFGYYIGYPPLNFAIQRNRLDIVKLLISYGAETKDNGEAIYIAIEKKNFKIAKFLMKLGFDVNVPDRYGNSGPVPLNLALEGFYFEIIELLLINGADLNPPLTPDESIAHIFYYGELNKILKEHIIKVRVLKRHTGKLEIVDLSASEVEIPHDEWEEEEIQKAEVWLESYELQCEEEIQKMQREMIGTSRLSYYEFLKKNIYQLETYVKNASIATVLSGDGIKKAFPIYSAILKNCFEKGVLRKELLEQVEKHLSDILSKLPHSVVIEIFSYLKNDDLKRFIKYLKMN</sequence>
<feature type="repeat" description="ANK" evidence="1">
    <location>
        <begin position="222"/>
        <end position="254"/>
    </location>
</feature>
<proteinExistence type="predicted"/>
<name>A0AAV7HI97_COTGL</name>
<keyword evidence="1" id="KW-0040">ANK repeat</keyword>
<dbReference type="PANTHER" id="PTHR24118:SF99">
    <property type="entry name" value="POTE ANKYRIN DOMAIN FAMILY MEMBER 3C-RELATED"/>
    <property type="match status" value="1"/>
</dbReference>
<keyword evidence="5" id="KW-1185">Reference proteome</keyword>
<accession>A0AAV7HI97</accession>
<evidence type="ECO:0000256" key="2">
    <source>
        <dbReference type="SAM" id="MobiDB-lite"/>
    </source>
</evidence>